<evidence type="ECO:0000313" key="6">
    <source>
        <dbReference type="Proteomes" id="UP000019132"/>
    </source>
</evidence>
<dbReference type="InParanoid" id="K3W699"/>
<feature type="compositionally biased region" description="Low complexity" evidence="2">
    <location>
        <begin position="237"/>
        <end position="246"/>
    </location>
</feature>
<feature type="signal peptide" evidence="3">
    <location>
        <begin position="1"/>
        <end position="22"/>
    </location>
</feature>
<dbReference type="Proteomes" id="UP000019132">
    <property type="component" value="Unassembled WGS sequence"/>
</dbReference>
<evidence type="ECO:0000259" key="4">
    <source>
        <dbReference type="PROSITE" id="PS50842"/>
    </source>
</evidence>
<evidence type="ECO:0000256" key="2">
    <source>
        <dbReference type="SAM" id="MobiDB-lite"/>
    </source>
</evidence>
<dbReference type="Gene3D" id="2.40.40.10">
    <property type="entry name" value="RlpA-like domain"/>
    <property type="match status" value="1"/>
</dbReference>
<dbReference type="PROSITE" id="PS50842">
    <property type="entry name" value="EXPANSIN_EG45"/>
    <property type="match status" value="1"/>
</dbReference>
<reference evidence="6" key="2">
    <citation type="submission" date="2010-04" db="EMBL/GenBank/DDBJ databases">
        <authorList>
            <person name="Buell R."/>
            <person name="Hamilton J."/>
            <person name="Hostetler J."/>
        </authorList>
    </citation>
    <scope>NUCLEOTIDE SEQUENCE [LARGE SCALE GENOMIC DNA]</scope>
    <source>
        <strain evidence="6">DAOM:BR144</strain>
    </source>
</reference>
<reference evidence="5" key="3">
    <citation type="submission" date="2015-02" db="UniProtKB">
        <authorList>
            <consortium name="EnsemblProtists"/>
        </authorList>
    </citation>
    <scope>IDENTIFICATION</scope>
    <source>
        <strain evidence="5">DAOM BR144</strain>
    </source>
</reference>
<name>K3W699_GLOUD</name>
<dbReference type="PANTHER" id="PTHR31836">
    <property type="match status" value="1"/>
</dbReference>
<dbReference type="eggNOG" id="ENOG502RWNM">
    <property type="taxonomic scope" value="Eukaryota"/>
</dbReference>
<dbReference type="HOGENOM" id="CLU_026963_2_0_1"/>
<dbReference type="EMBL" id="GL376636">
    <property type="status" value="NOT_ANNOTATED_CDS"/>
    <property type="molecule type" value="Genomic_DNA"/>
</dbReference>
<proteinExistence type="predicted"/>
<dbReference type="InterPro" id="IPR036908">
    <property type="entry name" value="RlpA-like_sf"/>
</dbReference>
<dbReference type="SUPFAM" id="SSF50685">
    <property type="entry name" value="Barwin-like endoglucanases"/>
    <property type="match status" value="1"/>
</dbReference>
<reference evidence="6" key="1">
    <citation type="journal article" date="2010" name="Genome Biol.">
        <title>Genome sequence of the necrotrophic plant pathogen Pythium ultimum reveals original pathogenicity mechanisms and effector repertoire.</title>
        <authorList>
            <person name="Levesque C.A."/>
            <person name="Brouwer H."/>
            <person name="Cano L."/>
            <person name="Hamilton J.P."/>
            <person name="Holt C."/>
            <person name="Huitema E."/>
            <person name="Raffaele S."/>
            <person name="Robideau G.P."/>
            <person name="Thines M."/>
            <person name="Win J."/>
            <person name="Zerillo M.M."/>
            <person name="Beakes G.W."/>
            <person name="Boore J.L."/>
            <person name="Busam D."/>
            <person name="Dumas B."/>
            <person name="Ferriera S."/>
            <person name="Fuerstenberg S.I."/>
            <person name="Gachon C.M."/>
            <person name="Gaulin E."/>
            <person name="Govers F."/>
            <person name="Grenville-Briggs L."/>
            <person name="Horner N."/>
            <person name="Hostetler J."/>
            <person name="Jiang R.H."/>
            <person name="Johnson J."/>
            <person name="Krajaejun T."/>
            <person name="Lin H."/>
            <person name="Meijer H.J."/>
            <person name="Moore B."/>
            <person name="Morris P."/>
            <person name="Phuntmart V."/>
            <person name="Puiu D."/>
            <person name="Shetty J."/>
            <person name="Stajich J.E."/>
            <person name="Tripathy S."/>
            <person name="Wawra S."/>
            <person name="van West P."/>
            <person name="Whitty B.R."/>
            <person name="Coutinho P.M."/>
            <person name="Henrissat B."/>
            <person name="Martin F."/>
            <person name="Thomas P.D."/>
            <person name="Tyler B.M."/>
            <person name="De Vries R.P."/>
            <person name="Kamoun S."/>
            <person name="Yandell M."/>
            <person name="Tisserat N."/>
            <person name="Buell C.R."/>
        </authorList>
    </citation>
    <scope>NUCLEOTIDE SEQUENCE</scope>
    <source>
        <strain evidence="6">DAOM:BR144</strain>
    </source>
</reference>
<evidence type="ECO:0000256" key="3">
    <source>
        <dbReference type="SAM" id="SignalP"/>
    </source>
</evidence>
<feature type="chain" id="PRO_5003871620" description="Expansin-like EG45 domain-containing protein" evidence="3">
    <location>
        <begin position="23"/>
        <end position="267"/>
    </location>
</feature>
<dbReference type="InterPro" id="IPR051477">
    <property type="entry name" value="Expansin_CellWall"/>
</dbReference>
<feature type="compositionally biased region" description="Basic residues" evidence="2">
    <location>
        <begin position="247"/>
        <end position="267"/>
    </location>
</feature>
<dbReference type="Gene3D" id="2.60.40.760">
    <property type="entry name" value="Expansin, cellulose-binding-like domain"/>
    <property type="match status" value="1"/>
</dbReference>
<feature type="region of interest" description="Disordered" evidence="2">
    <location>
        <begin position="226"/>
        <end position="267"/>
    </location>
</feature>
<dbReference type="InterPro" id="IPR049818">
    <property type="entry name" value="Expansin_EXLX1-like"/>
</dbReference>
<dbReference type="PANTHER" id="PTHR31836:SF21">
    <property type="entry name" value="EXPANSIN-LIKE PROTEIN 7"/>
    <property type="match status" value="1"/>
</dbReference>
<sequence length="267" mass="29545">MQRIAFLRALLAAVAATQAVRASADFFEGEGTTYTLSEPNNGNCNFMAYPDTAVTKYAALNEKQWDATINCGRCAEVMCTDARCKGSVSSEIVHIVDQCPGCEYGDLDLAPTVFEGITGFTSDRLKIKWRFVDCPITSNIKYCLKKGSNAFWTAIQPTNFVAGIASLKVNDRETTMVDSAYYFLLDGKSESKTDLSNLKITITAVNGQVTEDTVSFATSDCVEGKSQIKAGNPTSPKDQQQSQHSSNSRRKKQRQYHRQNHRQCQRL</sequence>
<dbReference type="OMA" id="NGNCNFM"/>
<dbReference type="CDD" id="cd22271">
    <property type="entry name" value="DPBB_EXP_N-like"/>
    <property type="match status" value="1"/>
</dbReference>
<keyword evidence="1 3" id="KW-0732">Signal</keyword>
<dbReference type="NCBIfam" id="NF041144">
    <property type="entry name" value="expansin_EXLX1"/>
    <property type="match status" value="1"/>
</dbReference>
<dbReference type="VEuPathDB" id="FungiDB:PYU1_G000490"/>
<dbReference type="EnsemblProtists" id="PYU1_T000490">
    <property type="protein sequence ID" value="PYU1_T000490"/>
    <property type="gene ID" value="PYU1_G000490"/>
</dbReference>
<dbReference type="InterPro" id="IPR036749">
    <property type="entry name" value="Expansin_CBD_sf"/>
</dbReference>
<accession>K3W699</accession>
<organism evidence="5 6">
    <name type="scientific">Globisporangium ultimum (strain ATCC 200006 / CBS 805.95 / DAOM BR144)</name>
    <name type="common">Pythium ultimum</name>
    <dbReference type="NCBI Taxonomy" id="431595"/>
    <lineage>
        <taxon>Eukaryota</taxon>
        <taxon>Sar</taxon>
        <taxon>Stramenopiles</taxon>
        <taxon>Oomycota</taxon>
        <taxon>Peronosporomycetes</taxon>
        <taxon>Pythiales</taxon>
        <taxon>Pythiaceae</taxon>
        <taxon>Globisporangium</taxon>
    </lineage>
</organism>
<dbReference type="InterPro" id="IPR007112">
    <property type="entry name" value="Expansin/allergen_DPBB_dom"/>
</dbReference>
<evidence type="ECO:0000313" key="5">
    <source>
        <dbReference type="EnsemblProtists" id="PYU1_T000490"/>
    </source>
</evidence>
<evidence type="ECO:0000256" key="1">
    <source>
        <dbReference type="ARBA" id="ARBA00022729"/>
    </source>
</evidence>
<keyword evidence="6" id="KW-1185">Reference proteome</keyword>
<protein>
    <recommendedName>
        <fullName evidence="4">Expansin-like EG45 domain-containing protein</fullName>
    </recommendedName>
</protein>
<dbReference type="AlphaFoldDB" id="K3W699"/>
<feature type="domain" description="Expansin-like EG45" evidence="4">
    <location>
        <begin position="41"/>
        <end position="139"/>
    </location>
</feature>